<dbReference type="EMBL" id="JACOOH010000010">
    <property type="protein sequence ID" value="MBC5623423.1"/>
    <property type="molecule type" value="Genomic_DNA"/>
</dbReference>
<dbReference type="RefSeq" id="WP_186978505.1">
    <property type="nucleotide sequence ID" value="NZ_JACOOH010000010.1"/>
</dbReference>
<proteinExistence type="predicted"/>
<accession>A0ABR7D624</accession>
<dbReference type="InterPro" id="IPR008969">
    <property type="entry name" value="CarboxyPept-like_regulatory"/>
</dbReference>
<dbReference type="SUPFAM" id="SSF49464">
    <property type="entry name" value="Carboxypeptidase regulatory domain-like"/>
    <property type="match status" value="1"/>
</dbReference>
<feature type="signal peptide" evidence="1">
    <location>
        <begin position="1"/>
        <end position="21"/>
    </location>
</feature>
<organism evidence="2 3">
    <name type="scientific">Butyricimonas hominis</name>
    <dbReference type="NCBI Taxonomy" id="2763032"/>
    <lineage>
        <taxon>Bacteria</taxon>
        <taxon>Pseudomonadati</taxon>
        <taxon>Bacteroidota</taxon>
        <taxon>Bacteroidia</taxon>
        <taxon>Bacteroidales</taxon>
        <taxon>Odoribacteraceae</taxon>
        <taxon>Butyricimonas</taxon>
    </lineage>
</organism>
<feature type="chain" id="PRO_5047484510" evidence="1">
    <location>
        <begin position="22"/>
        <end position="830"/>
    </location>
</feature>
<dbReference type="Proteomes" id="UP000646484">
    <property type="component" value="Unassembled WGS sequence"/>
</dbReference>
<evidence type="ECO:0000256" key="1">
    <source>
        <dbReference type="SAM" id="SignalP"/>
    </source>
</evidence>
<keyword evidence="1" id="KW-0732">Signal</keyword>
<name>A0ABR7D624_9BACT</name>
<protein>
    <submittedName>
        <fullName evidence="2">Carboxypeptidase-like regulatory domain-containing protein</fullName>
    </submittedName>
</protein>
<dbReference type="Pfam" id="PF18939">
    <property type="entry name" value="DUF5686"/>
    <property type="match status" value="1"/>
</dbReference>
<gene>
    <name evidence="2" type="ORF">H8S64_20205</name>
</gene>
<comment type="caution">
    <text evidence="2">The sequence shown here is derived from an EMBL/GenBank/DDBJ whole genome shotgun (WGS) entry which is preliminary data.</text>
</comment>
<dbReference type="InterPro" id="IPR043741">
    <property type="entry name" value="DUF5686"/>
</dbReference>
<evidence type="ECO:0000313" key="2">
    <source>
        <dbReference type="EMBL" id="MBC5623423.1"/>
    </source>
</evidence>
<dbReference type="Pfam" id="PF13715">
    <property type="entry name" value="CarbopepD_reg_2"/>
    <property type="match status" value="1"/>
</dbReference>
<reference evidence="2 3" key="1">
    <citation type="submission" date="2020-08" db="EMBL/GenBank/DDBJ databases">
        <title>Genome public.</title>
        <authorList>
            <person name="Liu C."/>
            <person name="Sun Q."/>
        </authorList>
    </citation>
    <scope>NUCLEOTIDE SEQUENCE [LARGE SCALE GENOMIC DNA]</scope>
    <source>
        <strain evidence="2 3">NSJ-56</strain>
    </source>
</reference>
<keyword evidence="3" id="KW-1185">Reference proteome</keyword>
<evidence type="ECO:0000313" key="3">
    <source>
        <dbReference type="Proteomes" id="UP000646484"/>
    </source>
</evidence>
<dbReference type="Gene3D" id="2.60.40.1120">
    <property type="entry name" value="Carboxypeptidase-like, regulatory domain"/>
    <property type="match status" value="1"/>
</dbReference>
<sequence>MGRVKLCLLFFLMIWVSVLNAQTTKVRGTVTDAETGEPLPMVTLLFVGTTIGVTTDFDGNYYLETRENVSELMAAYVSYEKQTKPVNKGAFNTIDFKLVPIVTGLDEVKVTPGENPAHAILRNISKNKKRNNPAEKEAYSYSTYTKMELDVANLKPQFKNKKLQKNFGFIFQYMDTSAITGKAYLPVMISEASADYYYRRSPRLSREIVKASRISGIQEDYSLAQFTGHLHVNVNLYDNYINIFEVNFVSPLCDHGLLYYKYFLVDSLQKEGRKIYKIRFHPKGKSTPVFDGEVNIDSTTWALESAQMRMIKGLNVNWIKDLAIETTNELINDSTWFLKQDKILADFTVQMRDSSKLISFMGHRQIDYSNVTVNEAIPSEILKLDSEVTINKNVLQNDENYWQNARPYQLSEKERNIYNMVDSIKNVPLYQNIYDMIQTVFLGYYNTKYVGFGPYYKLYSFNKLEGNRFQLGAKTTSDFSKRIRLSGYGAYSTKDQKFKGGGTVEYMFNNQPTSKLTVSGKHDVFQLGASENAFTTGNILSSIFSRGNNEKLTMINEFDFRYEKEWWQGFSNSFALEYRQMYPTKYVDFIRPDGKELNQIHTTQFRLGTRLSKNEIVVRQDFDKVSMGSDFPIVGIDLVAGLKGVLNSDYEYYRAEISVQHDMHIAPIGYSDFMITGGKIFGKVPYPLLKLHEGNATYFYDPYAFSCMNFYEFASDLWAAVFWEHHFRGFFLSKIPLMKRLKWREVVTVKALWGRLSDKNNGSLSDTRAILLFPEGMSSVSKPYIEAGVGVENILRLIRVDAIWRLTHRGDRSGQKVDNFAINFSIHLNF</sequence>